<dbReference type="RefSeq" id="XP_041408273.1">
    <property type="nucleotide sequence ID" value="XM_041552339.1"/>
</dbReference>
<dbReference type="InterPro" id="IPR036291">
    <property type="entry name" value="NAD(P)-bd_dom_sf"/>
</dbReference>
<dbReference type="Proteomes" id="UP000644660">
    <property type="component" value="Unassembled WGS sequence"/>
</dbReference>
<dbReference type="GO" id="GO:0006633">
    <property type="term" value="P:fatty acid biosynthetic process"/>
    <property type="evidence" value="ECO:0007669"/>
    <property type="project" value="TreeGrafter"/>
</dbReference>
<dbReference type="AlphaFoldDB" id="A0A8H2VIU3"/>
<name>A0A8H2VIU3_9SACH</name>
<dbReference type="InterPro" id="IPR002347">
    <property type="entry name" value="SDR_fam"/>
</dbReference>
<dbReference type="GO" id="GO:0048038">
    <property type="term" value="F:quinone binding"/>
    <property type="evidence" value="ECO:0007669"/>
    <property type="project" value="TreeGrafter"/>
</dbReference>
<keyword evidence="2" id="KW-0560">Oxidoreductase</keyword>
<protein>
    <submittedName>
        <fullName evidence="4">Similar to Saccharomyces cerevisiae YKL055C OAR1 Mitochondrial 3-oxoacyl-[acyl-carrier- protein] reductase, may comprise a type II mitochondrial fatty acid synthase along with Mct1p</fullName>
    </submittedName>
</protein>
<dbReference type="PANTHER" id="PTHR42760">
    <property type="entry name" value="SHORT-CHAIN DEHYDROGENASES/REDUCTASES FAMILY MEMBER"/>
    <property type="match status" value="1"/>
</dbReference>
<gene>
    <name evidence="4" type="ORF">KABA2_09S04466</name>
</gene>
<dbReference type="SUPFAM" id="SSF51735">
    <property type="entry name" value="NAD(P)-binding Rossmann-fold domains"/>
    <property type="match status" value="1"/>
</dbReference>
<dbReference type="PANTHER" id="PTHR42760:SF133">
    <property type="entry name" value="3-OXOACYL-[ACYL-CARRIER-PROTEIN] REDUCTASE"/>
    <property type="match status" value="1"/>
</dbReference>
<reference evidence="4 5" key="1">
    <citation type="submission" date="2020-05" db="EMBL/GenBank/DDBJ databases">
        <authorList>
            <person name="Casaregola S."/>
            <person name="Devillers H."/>
            <person name="Grondin C."/>
        </authorList>
    </citation>
    <scope>NUCLEOTIDE SEQUENCE [LARGE SCALE GENOMIC DNA]</scope>
    <source>
        <strain evidence="4 5">CLIB 1767</strain>
    </source>
</reference>
<sequence>MNHVPVAIVTGATRGIGKAIASRLSKEGMSCVLIGSTEQSISQITVQEHLHFVNPYQKHRALAIDLSQWPQWTLNSKGTYPGRDFQGDTSDKILSGQYRLFPKVNQQLWDTPRTQYFISLLVNCAGVAQHSLSVRSSTEQIARIMNLNFASCVTLSNLATKQMMKTVRQDLSSKHCIPGYVSPCIINISSILGEPNMTIPGTTVYSASKAALTQYTRVLTQEITTWGIRAESVSPGLVSGTDMTNEMDPTAKAQLVDSLIGLPTHTPDEVAAKVWQIYSGNNSSTCT</sequence>
<comment type="caution">
    <text evidence="4">The sequence shown here is derived from an EMBL/GenBank/DDBJ whole genome shotgun (WGS) entry which is preliminary data.</text>
</comment>
<dbReference type="GO" id="GO:0016616">
    <property type="term" value="F:oxidoreductase activity, acting on the CH-OH group of donors, NAD or NADP as acceptor"/>
    <property type="evidence" value="ECO:0007669"/>
    <property type="project" value="TreeGrafter"/>
</dbReference>
<evidence type="ECO:0000256" key="1">
    <source>
        <dbReference type="ARBA" id="ARBA00006484"/>
    </source>
</evidence>
<dbReference type="GeneID" id="64859506"/>
<proteinExistence type="inferred from homology"/>
<dbReference type="PRINTS" id="PR00081">
    <property type="entry name" value="GDHRDH"/>
</dbReference>
<dbReference type="PRINTS" id="PR00080">
    <property type="entry name" value="SDRFAMILY"/>
</dbReference>
<organism evidence="4 5">
    <name type="scientific">Maudiozyma barnettii</name>
    <dbReference type="NCBI Taxonomy" id="61262"/>
    <lineage>
        <taxon>Eukaryota</taxon>
        <taxon>Fungi</taxon>
        <taxon>Dikarya</taxon>
        <taxon>Ascomycota</taxon>
        <taxon>Saccharomycotina</taxon>
        <taxon>Saccharomycetes</taxon>
        <taxon>Saccharomycetales</taxon>
        <taxon>Saccharomycetaceae</taxon>
        <taxon>Maudiozyma</taxon>
    </lineage>
</organism>
<dbReference type="EMBL" id="CAEFZW010000009">
    <property type="protein sequence ID" value="CAB4256429.1"/>
    <property type="molecule type" value="Genomic_DNA"/>
</dbReference>
<evidence type="ECO:0000313" key="5">
    <source>
        <dbReference type="Proteomes" id="UP000644660"/>
    </source>
</evidence>
<dbReference type="Pfam" id="PF00106">
    <property type="entry name" value="adh_short"/>
    <property type="match status" value="2"/>
</dbReference>
<dbReference type="CDD" id="cd05233">
    <property type="entry name" value="SDR_c"/>
    <property type="match status" value="1"/>
</dbReference>
<evidence type="ECO:0000256" key="2">
    <source>
        <dbReference type="ARBA" id="ARBA00023002"/>
    </source>
</evidence>
<comment type="similarity">
    <text evidence="1 3">Belongs to the short-chain dehydrogenases/reductases (SDR) family.</text>
</comment>
<accession>A0A8H2VIU3</accession>
<evidence type="ECO:0000313" key="4">
    <source>
        <dbReference type="EMBL" id="CAB4256429.1"/>
    </source>
</evidence>
<evidence type="ECO:0000256" key="3">
    <source>
        <dbReference type="RuleBase" id="RU000363"/>
    </source>
</evidence>
<keyword evidence="5" id="KW-1185">Reference proteome</keyword>
<dbReference type="Gene3D" id="3.40.50.720">
    <property type="entry name" value="NAD(P)-binding Rossmann-like Domain"/>
    <property type="match status" value="1"/>
</dbReference>